<dbReference type="EMBL" id="HBUE01053599">
    <property type="protein sequence ID" value="CAG6465549.1"/>
    <property type="molecule type" value="Transcribed_RNA"/>
</dbReference>
<reference evidence="1" key="1">
    <citation type="submission" date="2021-05" db="EMBL/GenBank/DDBJ databases">
        <authorList>
            <person name="Alioto T."/>
            <person name="Alioto T."/>
            <person name="Gomez Garrido J."/>
        </authorList>
    </citation>
    <scope>NUCLEOTIDE SEQUENCE</scope>
</reference>
<name>A0A8D8AXM3_CULPI</name>
<accession>A0A8D8AXM3</accession>
<dbReference type="Pfam" id="PF14223">
    <property type="entry name" value="Retrotran_gag_2"/>
    <property type="match status" value="1"/>
</dbReference>
<organism evidence="1">
    <name type="scientific">Culex pipiens</name>
    <name type="common">House mosquito</name>
    <dbReference type="NCBI Taxonomy" id="7175"/>
    <lineage>
        <taxon>Eukaryota</taxon>
        <taxon>Metazoa</taxon>
        <taxon>Ecdysozoa</taxon>
        <taxon>Arthropoda</taxon>
        <taxon>Hexapoda</taxon>
        <taxon>Insecta</taxon>
        <taxon>Pterygota</taxon>
        <taxon>Neoptera</taxon>
        <taxon>Endopterygota</taxon>
        <taxon>Diptera</taxon>
        <taxon>Nematocera</taxon>
        <taxon>Culicoidea</taxon>
        <taxon>Culicidae</taxon>
        <taxon>Culicinae</taxon>
        <taxon>Culicini</taxon>
        <taxon>Culex</taxon>
        <taxon>Culex</taxon>
    </lineage>
</organism>
<proteinExistence type="predicted"/>
<evidence type="ECO:0000313" key="1">
    <source>
        <dbReference type="EMBL" id="CAG6465549.1"/>
    </source>
</evidence>
<dbReference type="AlphaFoldDB" id="A0A8D8AXM3"/>
<sequence>MDRIGVVKLNGTNYCSWKRKVEFLLIRDDLWRYVVGTKPVPWRAAVGSGSDGAAGADQVVLNAAEIEAWDIGDQKARATIGLLMEDTQLSLIKNATTAKLCWDALKDHFETVTLTSKVVLLKRLCGMQYSDRS</sequence>
<protein>
    <submittedName>
        <fullName evidence="1">(northern house mosquito) hypothetical protein</fullName>
    </submittedName>
</protein>